<keyword evidence="6" id="KW-0411">Iron-sulfur</keyword>
<dbReference type="GO" id="GO:0046872">
    <property type="term" value="F:metal ion binding"/>
    <property type="evidence" value="ECO:0007669"/>
    <property type="project" value="UniProtKB-KW"/>
</dbReference>
<dbReference type="PROSITE" id="PS01305">
    <property type="entry name" value="MOAA_NIFB_PQQE"/>
    <property type="match status" value="1"/>
</dbReference>
<dbReference type="Pfam" id="PF04055">
    <property type="entry name" value="Radical_SAM"/>
    <property type="match status" value="1"/>
</dbReference>
<keyword evidence="10" id="KW-1185">Reference proteome</keyword>
<name>A0A2S0KMZ7_9FIRM</name>
<dbReference type="PANTHER" id="PTHR43273:SF3">
    <property type="entry name" value="ANAEROBIC SULFATASE-MATURATING ENZYME HOMOLOG ASLB-RELATED"/>
    <property type="match status" value="1"/>
</dbReference>
<dbReference type="GO" id="GO:0016491">
    <property type="term" value="F:oxidoreductase activity"/>
    <property type="evidence" value="ECO:0007669"/>
    <property type="project" value="InterPro"/>
</dbReference>
<evidence type="ECO:0000256" key="3">
    <source>
        <dbReference type="ARBA" id="ARBA00022691"/>
    </source>
</evidence>
<dbReference type="SFLD" id="SFLDS00029">
    <property type="entry name" value="Radical_SAM"/>
    <property type="match status" value="1"/>
</dbReference>
<proteinExistence type="inferred from homology"/>
<keyword evidence="2" id="KW-0004">4Fe-4S</keyword>
<dbReference type="OrthoDB" id="1994517at2"/>
<dbReference type="AlphaFoldDB" id="A0A2S0KMZ7"/>
<comment type="similarity">
    <text evidence="7">Belongs to the radical SAM superfamily. Anaerobic sulfatase-maturating enzyme family.</text>
</comment>
<evidence type="ECO:0000256" key="6">
    <source>
        <dbReference type="ARBA" id="ARBA00023014"/>
    </source>
</evidence>
<dbReference type="KEGG" id="fsa:C5Q98_03870"/>
<dbReference type="PANTHER" id="PTHR43273">
    <property type="entry name" value="ANAEROBIC SULFATASE-MATURATING ENZYME HOMOLOG ASLB-RELATED"/>
    <property type="match status" value="1"/>
</dbReference>
<feature type="domain" description="Radical SAM core" evidence="8">
    <location>
        <begin position="125"/>
        <end position="357"/>
    </location>
</feature>
<evidence type="ECO:0000256" key="4">
    <source>
        <dbReference type="ARBA" id="ARBA00022723"/>
    </source>
</evidence>
<keyword evidence="4" id="KW-0479">Metal-binding</keyword>
<dbReference type="NCBIfam" id="TIGR04085">
    <property type="entry name" value="rSAM_more_4Fe4S"/>
    <property type="match status" value="1"/>
</dbReference>
<evidence type="ECO:0000256" key="7">
    <source>
        <dbReference type="ARBA" id="ARBA00023601"/>
    </source>
</evidence>
<dbReference type="InterPro" id="IPR023885">
    <property type="entry name" value="4Fe4S-binding_SPASM_dom"/>
</dbReference>
<reference evidence="10" key="1">
    <citation type="submission" date="2018-02" db="EMBL/GenBank/DDBJ databases">
        <authorList>
            <person name="Holder M.E."/>
            <person name="Ajami N.J."/>
            <person name="Petrosino J.F."/>
        </authorList>
    </citation>
    <scope>NUCLEOTIDE SEQUENCE [LARGE SCALE GENOMIC DNA]</scope>
    <source>
        <strain evidence="10">CCUG 47711</strain>
    </source>
</reference>
<evidence type="ECO:0000259" key="8">
    <source>
        <dbReference type="PROSITE" id="PS51918"/>
    </source>
</evidence>
<organism evidence="9 10">
    <name type="scientific">Fastidiosipila sanguinis</name>
    <dbReference type="NCBI Taxonomy" id="236753"/>
    <lineage>
        <taxon>Bacteria</taxon>
        <taxon>Bacillati</taxon>
        <taxon>Bacillota</taxon>
        <taxon>Clostridia</taxon>
        <taxon>Eubacteriales</taxon>
        <taxon>Oscillospiraceae</taxon>
        <taxon>Fastidiosipila</taxon>
    </lineage>
</organism>
<dbReference type="SFLD" id="SFLDG01386">
    <property type="entry name" value="main_SPASM_domain-containing"/>
    <property type="match status" value="1"/>
</dbReference>
<keyword evidence="5" id="KW-0408">Iron</keyword>
<dbReference type="InterPro" id="IPR013785">
    <property type="entry name" value="Aldolase_TIM"/>
</dbReference>
<sequence>MNSENSLVLFKTVKDLYRYVEDYSKSKVSKTANSLGVIFTDGEVNYWYDSGTSKVVELDDKTCEFIKLLQTYDLNPEKFEQAVEMLGIDEEELITFINREDLFKGFKIKNLHSSEFLKFVHNQIQQGCTQLIIELTQACNMRCKYCIYNDTYSGNRNFGNKNISLEDAKSAIDYIFAEGDKNEIDITFYGGEPLINFEVLKGAIEYSISKSKLDDRKVNFSFTTNLTLLNDEMINFFKGVNNLSIMCSIDGPREIHDEYRVYKGGKGTFNDVINNFEKLCSISSVNDTFHVSVNSVYMPPYSIEKVEKIDSFFKNIPYIPKKFDYQIGYPSLDTLPEYLIDDIYYEDQTLRHWQQRKAVLCNTFDEIHQTSFTDPYVKIHSRPITKRASNKVSLNGCCVAGFRRLYVTVDGNILPCERVGFAPSLGNIHSGIDLDSLFTNYIFKFSDAWAPYCNDCWSAKLCSACYVDRVSGDGINQPDMAICEYERQSNLIYLGQYHYLLRVAPEKLESLNEDIVI</sequence>
<dbReference type="EMBL" id="CP027226">
    <property type="protein sequence ID" value="AVM42412.1"/>
    <property type="molecule type" value="Genomic_DNA"/>
</dbReference>
<dbReference type="SFLD" id="SFLDG01067">
    <property type="entry name" value="SPASM/twitch_domain_containing"/>
    <property type="match status" value="1"/>
</dbReference>
<evidence type="ECO:0000256" key="5">
    <source>
        <dbReference type="ARBA" id="ARBA00023004"/>
    </source>
</evidence>
<dbReference type="Gene3D" id="3.20.20.70">
    <property type="entry name" value="Aldolase class I"/>
    <property type="match status" value="1"/>
</dbReference>
<accession>A0A2S0KMZ7</accession>
<gene>
    <name evidence="9" type="ORF">C5Q98_03870</name>
</gene>
<dbReference type="PROSITE" id="PS51918">
    <property type="entry name" value="RADICAL_SAM"/>
    <property type="match status" value="1"/>
</dbReference>
<dbReference type="InterPro" id="IPR058240">
    <property type="entry name" value="rSAM_sf"/>
</dbReference>
<dbReference type="Proteomes" id="UP000237947">
    <property type="component" value="Chromosome"/>
</dbReference>
<dbReference type="InterPro" id="IPR000385">
    <property type="entry name" value="MoaA_NifB_PqqE_Fe-S-bd_CS"/>
</dbReference>
<evidence type="ECO:0000256" key="1">
    <source>
        <dbReference type="ARBA" id="ARBA00001966"/>
    </source>
</evidence>
<protein>
    <recommendedName>
        <fullName evidence="8">Radical SAM core domain-containing protein</fullName>
    </recommendedName>
</protein>
<dbReference type="GO" id="GO:0051539">
    <property type="term" value="F:4 iron, 4 sulfur cluster binding"/>
    <property type="evidence" value="ECO:0007669"/>
    <property type="project" value="UniProtKB-KW"/>
</dbReference>
<dbReference type="SUPFAM" id="SSF102114">
    <property type="entry name" value="Radical SAM enzymes"/>
    <property type="match status" value="1"/>
</dbReference>
<evidence type="ECO:0000313" key="9">
    <source>
        <dbReference type="EMBL" id="AVM42412.1"/>
    </source>
</evidence>
<dbReference type="RefSeq" id="WP_106012391.1">
    <property type="nucleotide sequence ID" value="NZ_CP027226.1"/>
</dbReference>
<keyword evidence="3" id="KW-0949">S-adenosyl-L-methionine</keyword>
<dbReference type="CDD" id="cd01335">
    <property type="entry name" value="Radical_SAM"/>
    <property type="match status" value="1"/>
</dbReference>
<evidence type="ECO:0000256" key="2">
    <source>
        <dbReference type="ARBA" id="ARBA00022485"/>
    </source>
</evidence>
<dbReference type="InterPro" id="IPR023867">
    <property type="entry name" value="Sulphatase_maturase_rSAM"/>
</dbReference>
<evidence type="ECO:0000313" key="10">
    <source>
        <dbReference type="Proteomes" id="UP000237947"/>
    </source>
</evidence>
<dbReference type="InterPro" id="IPR007197">
    <property type="entry name" value="rSAM"/>
</dbReference>
<comment type="cofactor">
    <cofactor evidence="1">
        <name>[4Fe-4S] cluster</name>
        <dbReference type="ChEBI" id="CHEBI:49883"/>
    </cofactor>
</comment>
<dbReference type="SFLD" id="SFLDG01384">
    <property type="entry name" value="thioether_bond_formation_requi"/>
    <property type="match status" value="1"/>
</dbReference>